<name>Q381G7_TRYB2</name>
<sequence length="219" mass="24052">MSAAGVYLLLVGPSWRQPFTYFPLFGLVSVFFGARIGRCEEKIDVFYYKVGVRSLGGYTRTYMGQKKGQREIPPSRGEHQLGKVSMLSHFRSYRGREGPSDEAVKVFGGISAVHFIAECFVFFLGGGVTPPYIYIYIYLPLFANTPGGAHLPQKYLATLKTLSANTTLGHGATPHPFTFCSGVNGMRQSHDVSVISEEVSRISPSSGAVRNPHKRCCGK</sequence>
<keyword evidence="2" id="KW-1185">Reference proteome</keyword>
<dbReference type="AlphaFoldDB" id="Q381G7"/>
<organism evidence="1 2">
    <name type="scientific">Trypanosoma brucei brucei (strain 927/4 GUTat10.1)</name>
    <dbReference type="NCBI Taxonomy" id="185431"/>
    <lineage>
        <taxon>Eukaryota</taxon>
        <taxon>Discoba</taxon>
        <taxon>Euglenozoa</taxon>
        <taxon>Kinetoplastea</taxon>
        <taxon>Metakinetoplastina</taxon>
        <taxon>Trypanosomatida</taxon>
        <taxon>Trypanosomatidae</taxon>
        <taxon>Trypanosoma</taxon>
    </lineage>
</organism>
<evidence type="ECO:0000313" key="1">
    <source>
        <dbReference type="EMBL" id="EAN80564.1"/>
    </source>
</evidence>
<dbReference type="KEGG" id="tbr:Tb11.01.7870"/>
<dbReference type="InParanoid" id="Q381G7"/>
<dbReference type="Proteomes" id="UP000008524">
    <property type="component" value="Chromosome 11"/>
</dbReference>
<accession>Q381G7</accession>
<dbReference type="GeneID" id="3664509"/>
<dbReference type="RefSeq" id="XP_829676.1">
    <property type="nucleotide sequence ID" value="XM_824583.1"/>
</dbReference>
<reference evidence="1 2" key="2">
    <citation type="journal article" date="2005" name="Science">
        <title>The genome of the African trypanosome Trypanosoma brucei.</title>
        <authorList>
            <person name="Berriman M."/>
            <person name="Ghedin E."/>
            <person name="Hertz-Fowler C."/>
            <person name="Blandin G."/>
            <person name="Renauld H."/>
            <person name="Bartholomeu D.C."/>
            <person name="Lennard N.J."/>
            <person name="Caler E."/>
            <person name="Hamlin N.E."/>
            <person name="Haas B."/>
            <person name="Bohme U."/>
            <person name="Hannick L."/>
            <person name="Aslett M.A."/>
            <person name="Shallom J."/>
            <person name="Marcello L."/>
            <person name="Hou L."/>
            <person name="Wickstead B."/>
            <person name="Alsmark U.C."/>
            <person name="Arrowsmith C."/>
            <person name="Atkin R.J."/>
            <person name="Barron A.J."/>
            <person name="Bringaud F."/>
            <person name="Brooks K."/>
            <person name="Carrington M."/>
            <person name="Cherevach I."/>
            <person name="Chillingworth T.J."/>
            <person name="Churcher C."/>
            <person name="Clark L.N."/>
            <person name="Corton C.H."/>
            <person name="Cronin A."/>
            <person name="Davies R.M."/>
            <person name="Doggett J."/>
            <person name="Djikeng A."/>
            <person name="Feldblyum T."/>
            <person name="Field M.C."/>
            <person name="Fraser A."/>
            <person name="Goodhead I."/>
            <person name="Hance Z."/>
            <person name="Harper D."/>
            <person name="Harris B.R."/>
            <person name="Hauser H."/>
            <person name="Hostetler J."/>
            <person name="Ivens A."/>
            <person name="Jagels K."/>
            <person name="Johnson D."/>
            <person name="Johnson J."/>
            <person name="Jones K."/>
            <person name="Kerhornou A.X."/>
            <person name="Koo H."/>
            <person name="Larke N."/>
            <person name="Landfear S."/>
            <person name="Larkin C."/>
            <person name="Leech V."/>
            <person name="Line A."/>
            <person name="Lord A."/>
            <person name="Macleod A."/>
            <person name="Mooney P.J."/>
            <person name="Moule S."/>
            <person name="Martin D.M."/>
            <person name="Morgan G.W."/>
            <person name="Mungall K."/>
            <person name="Norbertczak H."/>
            <person name="Ormond D."/>
            <person name="Pai G."/>
            <person name="Peacock C.S."/>
            <person name="Peterson J."/>
            <person name="Quail M.A."/>
            <person name="Rabbinowitsch E."/>
            <person name="Rajandream M.A."/>
            <person name="Reitter C."/>
            <person name="Salzberg S.L."/>
            <person name="Sanders M."/>
            <person name="Schobel S."/>
            <person name="Sharp S."/>
            <person name="Simmonds M."/>
            <person name="Simpson A.J."/>
            <person name="Tallon L."/>
            <person name="Turner C.M."/>
            <person name="Tait A."/>
            <person name="Tivey A.R."/>
            <person name="Van Aken S."/>
            <person name="Walker D."/>
            <person name="Wanless D."/>
            <person name="Wang S."/>
            <person name="White B."/>
            <person name="White O."/>
            <person name="Whitehead S."/>
            <person name="Woodward J."/>
            <person name="Wortman J."/>
            <person name="Adams M.D."/>
            <person name="Embley T.M."/>
            <person name="Gull K."/>
            <person name="Ullu E."/>
            <person name="Barry J.D."/>
            <person name="Fairlamb A.H."/>
            <person name="Opperdoes F."/>
            <person name="Barrell B.G."/>
            <person name="Donelson J.E."/>
            <person name="Hall N."/>
            <person name="Fraser C.M."/>
            <person name="Melville S.E."/>
            <person name="El-Sayed N.M."/>
        </authorList>
    </citation>
    <scope>NUCLEOTIDE SEQUENCE [LARGE SCALE GENOMIC DNA]</scope>
    <source>
        <strain evidence="1 2">927/4 GUTat10.1</strain>
    </source>
</reference>
<evidence type="ECO:0000313" key="2">
    <source>
        <dbReference type="Proteomes" id="UP000008524"/>
    </source>
</evidence>
<dbReference type="VEuPathDB" id="TriTrypDB:Tb927.11.16190"/>
<gene>
    <name evidence="1" type="ORF">Tb11.01.7870</name>
</gene>
<dbReference type="EMBL" id="CH464491">
    <property type="protein sequence ID" value="EAN80564.1"/>
    <property type="molecule type" value="Genomic_DNA"/>
</dbReference>
<reference evidence="1 2" key="1">
    <citation type="journal article" date="2005" name="Science">
        <title>Comparative genomics of trypanosomatid parasitic protozoa.</title>
        <authorList>
            <person name="El-Sayed N.M."/>
            <person name="Myler P.J."/>
            <person name="Blandin G."/>
            <person name="Berriman M."/>
            <person name="Crabtree J."/>
            <person name="Aggarwal G."/>
            <person name="Caler E."/>
            <person name="Renauld H."/>
            <person name="Worthey E.A."/>
            <person name="Hertz-Fowler C."/>
            <person name="Ghedin E."/>
            <person name="Peacock C."/>
            <person name="Bartholomeu D.C."/>
            <person name="Haas B.J."/>
            <person name="Tran A.N."/>
            <person name="Wortman J.R."/>
            <person name="Alsmark U.C."/>
            <person name="Angiuoli S."/>
            <person name="Anupama A."/>
            <person name="Badger J."/>
            <person name="Bringaud F."/>
            <person name="Cadag E."/>
            <person name="Carlton J.M."/>
            <person name="Cerqueira G.C."/>
            <person name="Creasy T."/>
            <person name="Delcher A.L."/>
            <person name="Djikeng A."/>
            <person name="Embley T.M."/>
            <person name="Hauser C."/>
            <person name="Ivens A.C."/>
            <person name="Kummerfeld S.K."/>
            <person name="Pereira-Leal J.B."/>
            <person name="Nilsson D."/>
            <person name="Peterson J."/>
            <person name="Salzberg S.L."/>
            <person name="Shallom J."/>
            <person name="Silva J.C."/>
            <person name="Sundaram J."/>
            <person name="Westenberger S."/>
            <person name="White O."/>
            <person name="Melville S.E."/>
            <person name="Donelson J.E."/>
            <person name="Andersson B."/>
            <person name="Stuart K.D."/>
            <person name="Hall N."/>
        </authorList>
    </citation>
    <scope>NUCLEOTIDE SEQUENCE [LARGE SCALE GENOMIC DNA]</scope>
    <source>
        <strain evidence="1 2">927/4 GUTat10.1</strain>
    </source>
</reference>
<dbReference type="PaxDb" id="5691-EAN80564"/>
<proteinExistence type="predicted"/>
<protein>
    <submittedName>
        <fullName evidence="1">Uncharacterized protein</fullName>
    </submittedName>
</protein>